<dbReference type="GO" id="GO:0046872">
    <property type="term" value="F:metal ion binding"/>
    <property type="evidence" value="ECO:0007669"/>
    <property type="project" value="UniProtKB-KW"/>
</dbReference>
<evidence type="ECO:0000313" key="6">
    <source>
        <dbReference type="EMBL" id="TDT89926.1"/>
    </source>
</evidence>
<evidence type="ECO:0000256" key="1">
    <source>
        <dbReference type="ARBA" id="ARBA00009175"/>
    </source>
</evidence>
<dbReference type="Proteomes" id="UP000055611">
    <property type="component" value="Chromosome"/>
</dbReference>
<reference evidence="5 7" key="1">
    <citation type="journal article" date="2016" name="Front. Microbiol.">
        <title>Genome Sequence of the Piezophilic, Mesophilic Sulfate-Reducing Bacterium Desulfovibrio indicus J2T.</title>
        <authorList>
            <person name="Cao J."/>
            <person name="Maignien L."/>
            <person name="Shao Z."/>
            <person name="Alain K."/>
            <person name="Jebbar M."/>
        </authorList>
    </citation>
    <scope>NUCLEOTIDE SEQUENCE [LARGE SCALE GENOMIC DNA]</scope>
    <source>
        <strain evidence="5 7">J2</strain>
    </source>
</reference>
<sequence length="244" mass="26012">MRMIRIFALVSALLFALPAQAGATDSVVLAAGAGYKKMVNALYETYQKKTGAQIDLIYGNMGRVTTLAKESGKVDIVLGDAQFLLKKAALPVTVKTELGRGRLVLAFAKGSKFSKVADLDNPEAGRIAMPDTSKAIYGRAARQFLEQTGRLPAIQSRLVEVATVPQVFSYLATGEVDMGFLNLTHVLNVADKLGGYEVLDDKDYAPISIIAGILTTSPNKAGAEAFLAFLKTDEAQAIVRANGL</sequence>
<dbReference type="Pfam" id="PF13531">
    <property type="entry name" value="SBP_bac_11"/>
    <property type="match status" value="1"/>
</dbReference>
<gene>
    <name evidence="5" type="ORF">AWY79_10545</name>
    <name evidence="6" type="ORF">EDC59_103224</name>
</gene>
<dbReference type="EMBL" id="CP014206">
    <property type="protein sequence ID" value="AMK11525.1"/>
    <property type="molecule type" value="Genomic_DNA"/>
</dbReference>
<proteinExistence type="inferred from homology"/>
<dbReference type="InterPro" id="IPR005950">
    <property type="entry name" value="ModA"/>
</dbReference>
<dbReference type="Gene3D" id="3.40.190.10">
    <property type="entry name" value="Periplasmic binding protein-like II"/>
    <property type="match status" value="2"/>
</dbReference>
<dbReference type="PANTHER" id="PTHR30632:SF14">
    <property type="entry name" value="TUNGSTATE_MOLYBDATE_CHROMATE-BINDING PROTEIN MODA"/>
    <property type="match status" value="1"/>
</dbReference>
<keyword evidence="2" id="KW-0479">Metal-binding</keyword>
<dbReference type="OrthoDB" id="9785015at2"/>
<reference evidence="6 8" key="2">
    <citation type="submission" date="2019-03" db="EMBL/GenBank/DDBJ databases">
        <title>Genomic Encyclopedia of Type Strains, Phase IV (KMG-IV): sequencing the most valuable type-strain genomes for metagenomic binning, comparative biology and taxonomic classification.</title>
        <authorList>
            <person name="Goeker M."/>
        </authorList>
    </citation>
    <scope>NUCLEOTIDE SEQUENCE [LARGE SCALE GENOMIC DNA]</scope>
    <source>
        <strain evidence="6 8">DSM 101483</strain>
    </source>
</reference>
<evidence type="ECO:0000256" key="3">
    <source>
        <dbReference type="ARBA" id="ARBA00022729"/>
    </source>
</evidence>
<protein>
    <submittedName>
        <fullName evidence="6">Molybdate transport system substrate-binding protein</fullName>
    </submittedName>
    <submittedName>
        <fullName evidence="5">Molybdenum ABC transporter substrate-binding protein</fullName>
    </submittedName>
</protein>
<evidence type="ECO:0000256" key="2">
    <source>
        <dbReference type="ARBA" id="ARBA00022723"/>
    </source>
</evidence>
<evidence type="ECO:0000313" key="8">
    <source>
        <dbReference type="Proteomes" id="UP000295506"/>
    </source>
</evidence>
<keyword evidence="3 4" id="KW-0732">Signal</keyword>
<dbReference type="EMBL" id="SOBK01000003">
    <property type="protein sequence ID" value="TDT89926.1"/>
    <property type="molecule type" value="Genomic_DNA"/>
</dbReference>
<dbReference type="SUPFAM" id="SSF53850">
    <property type="entry name" value="Periplasmic binding protein-like II"/>
    <property type="match status" value="1"/>
</dbReference>
<accession>A0A126QPX0</accession>
<feature type="signal peptide" evidence="4">
    <location>
        <begin position="1"/>
        <end position="21"/>
    </location>
</feature>
<evidence type="ECO:0000313" key="5">
    <source>
        <dbReference type="EMBL" id="AMK11525.1"/>
    </source>
</evidence>
<dbReference type="NCBIfam" id="TIGR01256">
    <property type="entry name" value="modA"/>
    <property type="match status" value="1"/>
</dbReference>
<feature type="chain" id="PRO_5044548202" evidence="4">
    <location>
        <begin position="22"/>
        <end position="244"/>
    </location>
</feature>
<dbReference type="PANTHER" id="PTHR30632">
    <property type="entry name" value="MOLYBDATE-BINDING PERIPLASMIC PROTEIN"/>
    <property type="match status" value="1"/>
</dbReference>
<name>A0A126QPX0_9BACT</name>
<comment type="similarity">
    <text evidence="1">Belongs to the bacterial solute-binding protein ModA family.</text>
</comment>
<dbReference type="Proteomes" id="UP000295506">
    <property type="component" value="Unassembled WGS sequence"/>
</dbReference>
<dbReference type="GO" id="GO:0015689">
    <property type="term" value="P:molybdate ion transport"/>
    <property type="evidence" value="ECO:0007669"/>
    <property type="project" value="InterPro"/>
</dbReference>
<evidence type="ECO:0000313" key="7">
    <source>
        <dbReference type="Proteomes" id="UP000055611"/>
    </source>
</evidence>
<organism evidence="6 8">
    <name type="scientific">Pseudodesulfovibrio indicus</name>
    <dbReference type="NCBI Taxonomy" id="1716143"/>
    <lineage>
        <taxon>Bacteria</taxon>
        <taxon>Pseudomonadati</taxon>
        <taxon>Thermodesulfobacteriota</taxon>
        <taxon>Desulfovibrionia</taxon>
        <taxon>Desulfovibrionales</taxon>
        <taxon>Desulfovibrionaceae</taxon>
    </lineage>
</organism>
<evidence type="ECO:0000256" key="4">
    <source>
        <dbReference type="SAM" id="SignalP"/>
    </source>
</evidence>
<dbReference type="AlphaFoldDB" id="A0A126QPX0"/>
<keyword evidence="7" id="KW-1185">Reference proteome</keyword>
<dbReference type="InterPro" id="IPR050682">
    <property type="entry name" value="ModA/WtpA"/>
</dbReference>
<dbReference type="KEGG" id="dej:AWY79_10545"/>
<dbReference type="RefSeq" id="WP_066803392.1">
    <property type="nucleotide sequence ID" value="NZ_CP014206.1"/>
</dbReference>
<dbReference type="GO" id="GO:0030973">
    <property type="term" value="F:molybdate ion binding"/>
    <property type="evidence" value="ECO:0007669"/>
    <property type="project" value="TreeGrafter"/>
</dbReference>